<dbReference type="InterPro" id="IPR038005">
    <property type="entry name" value="RX-like_CC"/>
</dbReference>
<keyword evidence="9" id="KW-1185">Reference proteome</keyword>
<dbReference type="InterPro" id="IPR032675">
    <property type="entry name" value="LRR_dom_sf"/>
</dbReference>
<dbReference type="AlphaFoldDB" id="A0A444YV71"/>
<dbReference type="PANTHER" id="PTHR23155:SF1052">
    <property type="entry name" value="DISEASE RESISTANCE PROTEIN RPM1"/>
    <property type="match status" value="1"/>
</dbReference>
<dbReference type="FunFam" id="1.10.10.10:FF:000322">
    <property type="entry name" value="Probable disease resistance protein At1g63360"/>
    <property type="match status" value="1"/>
</dbReference>
<dbReference type="GO" id="GO:0098542">
    <property type="term" value="P:defense response to other organism"/>
    <property type="evidence" value="ECO:0007669"/>
    <property type="project" value="TreeGrafter"/>
</dbReference>
<dbReference type="GO" id="GO:0043531">
    <property type="term" value="F:ADP binding"/>
    <property type="evidence" value="ECO:0007669"/>
    <property type="project" value="InterPro"/>
</dbReference>
<dbReference type="Pfam" id="PF18052">
    <property type="entry name" value="Rx_N"/>
    <property type="match status" value="1"/>
</dbReference>
<dbReference type="EMBL" id="SDMP01000016">
    <property type="protein sequence ID" value="RYR05822.1"/>
    <property type="molecule type" value="Genomic_DNA"/>
</dbReference>
<dbReference type="Pfam" id="PF23598">
    <property type="entry name" value="LRR_14"/>
    <property type="match status" value="1"/>
</dbReference>
<evidence type="ECO:0008006" key="10">
    <source>
        <dbReference type="Google" id="ProtNLM"/>
    </source>
</evidence>
<feature type="domain" description="Disease resistance protein winged helix" evidence="6">
    <location>
        <begin position="436"/>
        <end position="508"/>
    </location>
</feature>
<keyword evidence="1" id="KW-0677">Repeat</keyword>
<evidence type="ECO:0000256" key="2">
    <source>
        <dbReference type="ARBA" id="ARBA00022741"/>
    </source>
</evidence>
<evidence type="ECO:0000259" key="5">
    <source>
        <dbReference type="Pfam" id="PF18052"/>
    </source>
</evidence>
<dbReference type="CDD" id="cd14798">
    <property type="entry name" value="RX-CC_like"/>
    <property type="match status" value="1"/>
</dbReference>
<feature type="domain" description="NB-ARC" evidence="4">
    <location>
        <begin position="178"/>
        <end position="348"/>
    </location>
</feature>
<reference evidence="8 9" key="1">
    <citation type="submission" date="2019-01" db="EMBL/GenBank/DDBJ databases">
        <title>Sequencing of cultivated peanut Arachis hypogaea provides insights into genome evolution and oil improvement.</title>
        <authorList>
            <person name="Chen X."/>
        </authorList>
    </citation>
    <scope>NUCLEOTIDE SEQUENCE [LARGE SCALE GENOMIC DNA]</scope>
    <source>
        <strain evidence="9">cv. Fuhuasheng</strain>
        <tissue evidence="8">Leaves</tissue>
    </source>
</reference>
<dbReference type="FunFam" id="3.40.50.300:FF:001091">
    <property type="entry name" value="Probable disease resistance protein At1g61300"/>
    <property type="match status" value="1"/>
</dbReference>
<name>A0A444YV71_ARAHY</name>
<dbReference type="InterPro" id="IPR042197">
    <property type="entry name" value="Apaf_helical"/>
</dbReference>
<feature type="domain" description="Disease resistance N-terminal" evidence="5">
    <location>
        <begin position="5"/>
        <end position="96"/>
    </location>
</feature>
<dbReference type="STRING" id="3818.A0A444YV71"/>
<dbReference type="SUPFAM" id="SSF52058">
    <property type="entry name" value="L domain-like"/>
    <property type="match status" value="1"/>
</dbReference>
<dbReference type="InterPro" id="IPR041118">
    <property type="entry name" value="Rx_N"/>
</dbReference>
<dbReference type="InterPro" id="IPR055414">
    <property type="entry name" value="LRR_R13L4/SHOC2-like"/>
</dbReference>
<dbReference type="Gene3D" id="3.40.50.300">
    <property type="entry name" value="P-loop containing nucleotide triphosphate hydrolases"/>
    <property type="match status" value="1"/>
</dbReference>
<comment type="caution">
    <text evidence="8">The sequence shown here is derived from an EMBL/GenBank/DDBJ whole genome shotgun (WGS) entry which is preliminary data.</text>
</comment>
<dbReference type="SUPFAM" id="SSF52540">
    <property type="entry name" value="P-loop containing nucleoside triphosphate hydrolases"/>
    <property type="match status" value="1"/>
</dbReference>
<dbReference type="Proteomes" id="UP000289738">
    <property type="component" value="Chromosome B06"/>
</dbReference>
<dbReference type="InterPro" id="IPR058922">
    <property type="entry name" value="WHD_DRP"/>
</dbReference>
<dbReference type="Gene3D" id="3.80.10.10">
    <property type="entry name" value="Ribonuclease Inhibitor"/>
    <property type="match status" value="1"/>
</dbReference>
<feature type="domain" description="Disease resistance R13L4/SHOC-2-like LRR" evidence="7">
    <location>
        <begin position="578"/>
        <end position="875"/>
    </location>
</feature>
<dbReference type="InterPro" id="IPR036388">
    <property type="entry name" value="WH-like_DNA-bd_sf"/>
</dbReference>
<dbReference type="PRINTS" id="PR00364">
    <property type="entry name" value="DISEASERSIST"/>
</dbReference>
<dbReference type="InterPro" id="IPR044974">
    <property type="entry name" value="Disease_R_plants"/>
</dbReference>
<keyword evidence="3" id="KW-0611">Plant defense</keyword>
<protein>
    <recommendedName>
        <fullName evidence="10">Disease resistance protein</fullName>
    </recommendedName>
</protein>
<dbReference type="PANTHER" id="PTHR23155">
    <property type="entry name" value="DISEASE RESISTANCE PROTEIN RP"/>
    <property type="match status" value="1"/>
</dbReference>
<evidence type="ECO:0000259" key="7">
    <source>
        <dbReference type="Pfam" id="PF23598"/>
    </source>
</evidence>
<evidence type="ECO:0000259" key="4">
    <source>
        <dbReference type="Pfam" id="PF00931"/>
    </source>
</evidence>
<accession>A0A444YV71</accession>
<gene>
    <name evidence="8" type="ORF">Ahy_B06g085642</name>
</gene>
<dbReference type="InterPro" id="IPR002182">
    <property type="entry name" value="NB-ARC"/>
</dbReference>
<evidence type="ECO:0000256" key="1">
    <source>
        <dbReference type="ARBA" id="ARBA00022737"/>
    </source>
</evidence>
<dbReference type="Gene3D" id="1.10.8.430">
    <property type="entry name" value="Helical domain of apoptotic protease-activating factors"/>
    <property type="match status" value="1"/>
</dbReference>
<dbReference type="Pfam" id="PF23559">
    <property type="entry name" value="WHD_DRP"/>
    <property type="match status" value="1"/>
</dbReference>
<dbReference type="Pfam" id="PF00931">
    <property type="entry name" value="NB-ARC"/>
    <property type="match status" value="1"/>
</dbReference>
<dbReference type="InterPro" id="IPR027417">
    <property type="entry name" value="P-loop_NTPase"/>
</dbReference>
<evidence type="ECO:0000259" key="6">
    <source>
        <dbReference type="Pfam" id="PF23559"/>
    </source>
</evidence>
<dbReference type="Gene3D" id="1.10.10.10">
    <property type="entry name" value="Winged helix-like DNA-binding domain superfamily/Winged helix DNA-binding domain"/>
    <property type="match status" value="1"/>
</dbReference>
<sequence>MAEIAVNLVVDKLIPLLKSEAKLLSGVRGQIESISKELRLMRAYLRDVDTKAEMEAQNSDQSRKEWVAQIRQVSIRIQDVIDLYLYKVANKPRRGRRNAVAGVLCKICDLLKSYVPRHEIASEIGEIRESINRLKEAGQLYGHSEAAAESSGGRSSPQRHYLRLRANFAEEEELVGIEHAKKELNNWLSEGGAGRTVIAVVGEGGLGKTILVRNVYKQEQQKHSFDCYGWVDVSRSLKGVQLFKTLLRSFHDRKESNVDKNLHALIEDTREYLKEKKYLIVLDDVWETDLWGTVELALPKNNGMIMITTRDTGVADSCKVSAKVHTYPLKPLEPENALRLFHSKAFQSGSKNPCEALMKLSEEFTKKCDGVPLAIVAIASLLSTKKERLKEWKAVYNSLQSKLASDSHLKGYHQALSESYQDLSYHLKSCLLYFGLFPEQYAIKRGRLINLWIAEGFVECREHQTQKEVGEEYLAELIARSLVKVAYVNPYYGRVRKCRVHDLMHDFIVKKCEEFNFCQVKKGNPFCFDKWSRRLSIGTNVDFADLRTSADRNQCSLLRSFLLYDSEGERISSTFVNSLFSNFKLLVTLHFENIPLAHLPETIGNFVHLKYLNLRHTNIETIPKSIGKLRNLETLDLKETNVSDLPVEIYSLTKLCYLNVHTEAGVGVKLKRGVANLTALQKLAWVDASDVVGELKNLKQLRSLKIRNLVEKDGMWLCNAIESMTNLCSLSIKAKDNEILELESLTSPPPHLERLCLFGSDSEMVPDWVFRLKNLIRLDLVGFKFTQDQLCLVGRQMPELMRLYVRPFEGDELNIQKGWFRKLRSLTLADSTLKAIRIDEGSLPCLLHLFLPYWHRNLEEVQVPDHVRKLLHTLREIWDLAMKKIEETLK</sequence>
<evidence type="ECO:0000313" key="8">
    <source>
        <dbReference type="EMBL" id="RYR05822.1"/>
    </source>
</evidence>
<organism evidence="8 9">
    <name type="scientific">Arachis hypogaea</name>
    <name type="common">Peanut</name>
    <dbReference type="NCBI Taxonomy" id="3818"/>
    <lineage>
        <taxon>Eukaryota</taxon>
        <taxon>Viridiplantae</taxon>
        <taxon>Streptophyta</taxon>
        <taxon>Embryophyta</taxon>
        <taxon>Tracheophyta</taxon>
        <taxon>Spermatophyta</taxon>
        <taxon>Magnoliopsida</taxon>
        <taxon>eudicotyledons</taxon>
        <taxon>Gunneridae</taxon>
        <taxon>Pentapetalae</taxon>
        <taxon>rosids</taxon>
        <taxon>fabids</taxon>
        <taxon>Fabales</taxon>
        <taxon>Fabaceae</taxon>
        <taxon>Papilionoideae</taxon>
        <taxon>50 kb inversion clade</taxon>
        <taxon>dalbergioids sensu lato</taxon>
        <taxon>Dalbergieae</taxon>
        <taxon>Pterocarpus clade</taxon>
        <taxon>Arachis</taxon>
    </lineage>
</organism>
<proteinExistence type="predicted"/>
<evidence type="ECO:0000313" key="9">
    <source>
        <dbReference type="Proteomes" id="UP000289738"/>
    </source>
</evidence>
<evidence type="ECO:0000256" key="3">
    <source>
        <dbReference type="ARBA" id="ARBA00022821"/>
    </source>
</evidence>
<dbReference type="Gene3D" id="1.20.5.4130">
    <property type="match status" value="1"/>
</dbReference>
<keyword evidence="2" id="KW-0547">Nucleotide-binding</keyword>